<proteinExistence type="predicted"/>
<evidence type="ECO:0000313" key="3">
    <source>
        <dbReference type="RefSeq" id="XP_020081084.1"/>
    </source>
</evidence>
<feature type="region of interest" description="Disordered" evidence="1">
    <location>
        <begin position="1"/>
        <end position="50"/>
    </location>
</feature>
<name>A0A6P5ECH9_ANACO</name>
<keyword evidence="2" id="KW-1185">Reference proteome</keyword>
<evidence type="ECO:0000313" key="2">
    <source>
        <dbReference type="Proteomes" id="UP000515123"/>
    </source>
</evidence>
<protein>
    <submittedName>
        <fullName evidence="3">Uncharacterized protein LOC109704724</fullName>
    </submittedName>
</protein>
<dbReference type="GeneID" id="109704724"/>
<organism evidence="2 3">
    <name type="scientific">Ananas comosus</name>
    <name type="common">Pineapple</name>
    <name type="synonym">Ananas ananas</name>
    <dbReference type="NCBI Taxonomy" id="4615"/>
    <lineage>
        <taxon>Eukaryota</taxon>
        <taxon>Viridiplantae</taxon>
        <taxon>Streptophyta</taxon>
        <taxon>Embryophyta</taxon>
        <taxon>Tracheophyta</taxon>
        <taxon>Spermatophyta</taxon>
        <taxon>Magnoliopsida</taxon>
        <taxon>Liliopsida</taxon>
        <taxon>Poales</taxon>
        <taxon>Bromeliaceae</taxon>
        <taxon>Bromelioideae</taxon>
        <taxon>Ananas</taxon>
    </lineage>
</organism>
<dbReference type="AlphaFoldDB" id="A0A6P5ECH9"/>
<feature type="region of interest" description="Disordered" evidence="1">
    <location>
        <begin position="100"/>
        <end position="157"/>
    </location>
</feature>
<dbReference type="RefSeq" id="XP_020081084.1">
    <property type="nucleotide sequence ID" value="XM_020225495.1"/>
</dbReference>
<gene>
    <name evidence="3" type="primary">LOC109704724</name>
</gene>
<evidence type="ECO:0000256" key="1">
    <source>
        <dbReference type="SAM" id="MobiDB-lite"/>
    </source>
</evidence>
<reference evidence="3" key="2">
    <citation type="submission" date="2025-08" db="UniProtKB">
        <authorList>
            <consortium name="RefSeq"/>
        </authorList>
    </citation>
    <scope>IDENTIFICATION</scope>
    <source>
        <tissue evidence="3">Leaf</tissue>
    </source>
</reference>
<feature type="compositionally biased region" description="Low complexity" evidence="1">
    <location>
        <begin position="146"/>
        <end position="156"/>
    </location>
</feature>
<feature type="compositionally biased region" description="Gly residues" evidence="1">
    <location>
        <begin position="39"/>
        <end position="50"/>
    </location>
</feature>
<feature type="region of interest" description="Disordered" evidence="1">
    <location>
        <begin position="269"/>
        <end position="290"/>
    </location>
</feature>
<reference evidence="2" key="1">
    <citation type="journal article" date="2015" name="Nat. Genet.">
        <title>The pineapple genome and the evolution of CAM photosynthesis.</title>
        <authorList>
            <person name="Ming R."/>
            <person name="VanBuren R."/>
            <person name="Wai C.M."/>
            <person name="Tang H."/>
            <person name="Schatz M.C."/>
            <person name="Bowers J.E."/>
            <person name="Lyons E."/>
            <person name="Wang M.L."/>
            <person name="Chen J."/>
            <person name="Biggers E."/>
            <person name="Zhang J."/>
            <person name="Huang L."/>
            <person name="Zhang L."/>
            <person name="Miao W."/>
            <person name="Zhang J."/>
            <person name="Ye Z."/>
            <person name="Miao C."/>
            <person name="Lin Z."/>
            <person name="Wang H."/>
            <person name="Zhou H."/>
            <person name="Yim W.C."/>
            <person name="Priest H.D."/>
            <person name="Zheng C."/>
            <person name="Woodhouse M."/>
            <person name="Edger P.P."/>
            <person name="Guyot R."/>
            <person name="Guo H.B."/>
            <person name="Guo H."/>
            <person name="Zheng G."/>
            <person name="Singh R."/>
            <person name="Sharma A."/>
            <person name="Min X."/>
            <person name="Zheng Y."/>
            <person name="Lee H."/>
            <person name="Gurtowski J."/>
            <person name="Sedlazeck F.J."/>
            <person name="Harkess A."/>
            <person name="McKain M.R."/>
            <person name="Liao Z."/>
            <person name="Fang J."/>
            <person name="Liu J."/>
            <person name="Zhang X."/>
            <person name="Zhang Q."/>
            <person name="Hu W."/>
            <person name="Qin Y."/>
            <person name="Wang K."/>
            <person name="Chen L.Y."/>
            <person name="Shirley N."/>
            <person name="Lin Y.R."/>
            <person name="Liu L.Y."/>
            <person name="Hernandez A.G."/>
            <person name="Wright C.L."/>
            <person name="Bulone V."/>
            <person name="Tuskan G.A."/>
            <person name="Heath K."/>
            <person name="Zee F."/>
            <person name="Moore P.H."/>
            <person name="Sunkar R."/>
            <person name="Leebens-Mack J.H."/>
            <person name="Mockler T."/>
            <person name="Bennetzen J.L."/>
            <person name="Freeling M."/>
            <person name="Sankoff D."/>
            <person name="Paterson A.H."/>
            <person name="Zhu X."/>
            <person name="Yang X."/>
            <person name="Smith J.A."/>
            <person name="Cushman J.C."/>
            <person name="Paull R.E."/>
            <person name="Yu Q."/>
        </authorList>
    </citation>
    <scope>NUCLEOTIDE SEQUENCE [LARGE SCALE GENOMIC DNA]</scope>
    <source>
        <strain evidence="2">cv. F153</strain>
    </source>
</reference>
<dbReference type="Proteomes" id="UP000515123">
    <property type="component" value="Unplaced"/>
</dbReference>
<feature type="compositionally biased region" description="Basic and acidic residues" evidence="1">
    <location>
        <begin position="1"/>
        <end position="11"/>
    </location>
</feature>
<sequence>MARQASDDSGRPVRVGLAHTRRGGPVPRGRPRTWERRGGAGQGTRCGGTGSSHVLNCVRRRVPADYFAGGDLVYKKTRVAPRLPPPRTSPRLLRRLRLLETPAAARGGGEGARSRPLRPRRVALRGHRRRLPHVAPRDPLRRRAPPRQGARAAADPNLGFAAQLRGAQPAPRRQLPGSARRVLRLAPHSPAPRSTSSPNRARLLLLLRRLRREPPRPPRRVPVHVPAAVYVGSARCEPAHGAAAARLRPGGALRAVAGPVVTVAEVRRSPRFLERHPPPSPRSRPPPSREARVELYDLDFEILPSRAQVPE</sequence>
<feature type="compositionally biased region" description="Basic residues" evidence="1">
    <location>
        <begin position="115"/>
        <end position="132"/>
    </location>
</feature>
<accession>A0A6P5ECH9</accession>